<dbReference type="InterPro" id="IPR003343">
    <property type="entry name" value="Big_2"/>
</dbReference>
<dbReference type="Pfam" id="PF00722">
    <property type="entry name" value="Glyco_hydro_16"/>
    <property type="match status" value="2"/>
</dbReference>
<dbReference type="SUPFAM" id="SSF49373">
    <property type="entry name" value="Invasin/intimin cell-adhesion fragments"/>
    <property type="match status" value="1"/>
</dbReference>
<name>A0A934VJT1_9BACT</name>
<dbReference type="PANTHER" id="PTHR10963">
    <property type="entry name" value="GLYCOSYL HYDROLASE-RELATED"/>
    <property type="match status" value="1"/>
</dbReference>
<reference evidence="3" key="1">
    <citation type="submission" date="2021-01" db="EMBL/GenBank/DDBJ databases">
        <title>Modified the classification status of verrucomicrobia.</title>
        <authorList>
            <person name="Feng X."/>
        </authorList>
    </citation>
    <scope>NUCLEOTIDE SEQUENCE</scope>
    <source>
        <strain evidence="3">KCTC 13126</strain>
    </source>
</reference>
<dbReference type="AlphaFoldDB" id="A0A934VJT1"/>
<dbReference type="SMART" id="SM00635">
    <property type="entry name" value="BID_2"/>
    <property type="match status" value="1"/>
</dbReference>
<accession>A0A934VJT1</accession>
<dbReference type="InterPro" id="IPR000757">
    <property type="entry name" value="Beta-glucanase-like"/>
</dbReference>
<dbReference type="Gene3D" id="2.60.40.1080">
    <property type="match status" value="1"/>
</dbReference>
<dbReference type="PROSITE" id="PS51762">
    <property type="entry name" value="GH16_2"/>
    <property type="match status" value="1"/>
</dbReference>
<dbReference type="CDD" id="cd00413">
    <property type="entry name" value="Glyco_hydrolase_16"/>
    <property type="match status" value="1"/>
</dbReference>
<dbReference type="EMBL" id="JAENIL010000005">
    <property type="protein sequence ID" value="MBK1875946.1"/>
    <property type="molecule type" value="Genomic_DNA"/>
</dbReference>
<dbReference type="SUPFAM" id="SSF49899">
    <property type="entry name" value="Concanavalin A-like lectins/glucanases"/>
    <property type="match status" value="1"/>
</dbReference>
<protein>
    <submittedName>
        <fullName evidence="3">Family 16 glycosylhydrolase</fullName>
    </submittedName>
</protein>
<dbReference type="Gene3D" id="2.60.120.200">
    <property type="match status" value="2"/>
</dbReference>
<dbReference type="InterPro" id="IPR050546">
    <property type="entry name" value="Glycosyl_Hydrlase_16"/>
</dbReference>
<sequence>MGFASERIDLDQWKLVWNDEFDYPDEQLEEKWTAQHSASGGFVISSRWRENVVVRDGILELINRKESRGGQDWTSGSTWTNERFHYGYYEARYKYAGATGTNNSFWMWPRGGVGEGEKAFEMDVNEGHYPNEINTNVHNWTDKWIENGVEKHEDDPKHFTPGSLPISEAYSHVLQTPVSTKRIRFSSTHGAHFHIREFRAYAPNEAGYPVNVLSETADTDVAGLVNHTRATGTSITASGFFNDNSKTSSIADGKVLQGSWISQMAGDKWLEIEWDQEKEIGAIQFVNGWLSGGKWKALISNYRIQYHDGESWQELVDFDSVNGIDYSEEYHTYGLEWNETEMKFYFDGELIRTKAHTLNHSLTNIYLSLAILDGGIAGAVTDAIDGTSMKVDYVRYYQKRTDVPVSDVSLSPGGIVMEVGEEYTLNVSVIPGDATNRTVSFSSSRPEVASVDASGKVQAASEGRTIISAITEDGEKVASSVIYVGNIVSTENAKISEFTMRGGNGGPELVLRYPRLSDLQALGLEHVLEYSDDLSSWSEIGEIDGMSFTSEELSFSEQSGVAQLQTVVQAGGETGSAPGFFRVKVNEI</sequence>
<dbReference type="RefSeq" id="WP_200354162.1">
    <property type="nucleotide sequence ID" value="NZ_JAENIL010000005.1"/>
</dbReference>
<keyword evidence="4" id="KW-1185">Reference proteome</keyword>
<evidence type="ECO:0000313" key="4">
    <source>
        <dbReference type="Proteomes" id="UP000617628"/>
    </source>
</evidence>
<dbReference type="Proteomes" id="UP000617628">
    <property type="component" value="Unassembled WGS sequence"/>
</dbReference>
<dbReference type="GO" id="GO:0004553">
    <property type="term" value="F:hydrolase activity, hydrolyzing O-glycosyl compounds"/>
    <property type="evidence" value="ECO:0007669"/>
    <property type="project" value="InterPro"/>
</dbReference>
<dbReference type="InterPro" id="IPR008979">
    <property type="entry name" value="Galactose-bd-like_sf"/>
</dbReference>
<dbReference type="SUPFAM" id="SSF49785">
    <property type="entry name" value="Galactose-binding domain-like"/>
    <property type="match status" value="1"/>
</dbReference>
<proteinExistence type="inferred from homology"/>
<evidence type="ECO:0000313" key="3">
    <source>
        <dbReference type="EMBL" id="MBK1875946.1"/>
    </source>
</evidence>
<evidence type="ECO:0000256" key="1">
    <source>
        <dbReference type="ARBA" id="ARBA00006865"/>
    </source>
</evidence>
<dbReference type="InterPro" id="IPR008964">
    <property type="entry name" value="Invasin/intimin_cell_adhesion"/>
</dbReference>
<dbReference type="PANTHER" id="PTHR10963:SF55">
    <property type="entry name" value="GLYCOSIDE HYDROLASE FAMILY 16 PROTEIN"/>
    <property type="match status" value="1"/>
</dbReference>
<evidence type="ECO:0000259" key="2">
    <source>
        <dbReference type="PROSITE" id="PS51762"/>
    </source>
</evidence>
<comment type="similarity">
    <text evidence="1">Belongs to the glycosyl hydrolase 16 family.</text>
</comment>
<feature type="domain" description="GH16" evidence="2">
    <location>
        <begin position="10"/>
        <end position="402"/>
    </location>
</feature>
<dbReference type="InterPro" id="IPR013320">
    <property type="entry name" value="ConA-like_dom_sf"/>
</dbReference>
<dbReference type="GO" id="GO:0005975">
    <property type="term" value="P:carbohydrate metabolic process"/>
    <property type="evidence" value="ECO:0007669"/>
    <property type="project" value="InterPro"/>
</dbReference>
<comment type="caution">
    <text evidence="3">The sequence shown here is derived from an EMBL/GenBank/DDBJ whole genome shotgun (WGS) entry which is preliminary data.</text>
</comment>
<dbReference type="Pfam" id="PF02368">
    <property type="entry name" value="Big_2"/>
    <property type="match status" value="1"/>
</dbReference>
<gene>
    <name evidence="3" type="ORF">JIN87_03640</name>
</gene>
<organism evidence="3 4">
    <name type="scientific">Pelagicoccus mobilis</name>
    <dbReference type="NCBI Taxonomy" id="415221"/>
    <lineage>
        <taxon>Bacteria</taxon>
        <taxon>Pseudomonadati</taxon>
        <taxon>Verrucomicrobiota</taxon>
        <taxon>Opitutia</taxon>
        <taxon>Puniceicoccales</taxon>
        <taxon>Pelagicoccaceae</taxon>
        <taxon>Pelagicoccus</taxon>
    </lineage>
</organism>